<keyword evidence="2" id="KW-0238">DNA-binding</keyword>
<feature type="domain" description="HTH lacI-type" evidence="4">
    <location>
        <begin position="3"/>
        <end position="56"/>
    </location>
</feature>
<organism evidence="5 6">
    <name type="scientific">Hydrogeniiclostridium mannosilyticum</name>
    <dbReference type="NCBI Taxonomy" id="2764322"/>
    <lineage>
        <taxon>Bacteria</taxon>
        <taxon>Bacillati</taxon>
        <taxon>Bacillota</taxon>
        <taxon>Clostridia</taxon>
        <taxon>Eubacteriales</taxon>
        <taxon>Acutalibacteraceae</taxon>
        <taxon>Hydrogeniiclostridium</taxon>
    </lineage>
</organism>
<reference evidence="5 6" key="1">
    <citation type="submission" date="2018-06" db="EMBL/GenBank/DDBJ databases">
        <title>Noncontiguous genome sequence of Ruminococcaceae bacterium ASD2818.</title>
        <authorList>
            <person name="Chaplin A.V."/>
            <person name="Sokolova S.R."/>
            <person name="Kochetkova T.O."/>
            <person name="Goltsov A.Y."/>
            <person name="Trofimov D.Y."/>
            <person name="Efimov B.A."/>
        </authorList>
    </citation>
    <scope>NUCLEOTIDE SEQUENCE [LARGE SCALE GENOMIC DNA]</scope>
    <source>
        <strain evidence="5 6">ASD2818</strain>
    </source>
</reference>
<dbReference type="InterPro" id="IPR046335">
    <property type="entry name" value="LacI/GalR-like_sensor"/>
</dbReference>
<dbReference type="Gene3D" id="3.40.50.2300">
    <property type="match status" value="2"/>
</dbReference>
<evidence type="ECO:0000256" key="1">
    <source>
        <dbReference type="ARBA" id="ARBA00023015"/>
    </source>
</evidence>
<dbReference type="InterPro" id="IPR028082">
    <property type="entry name" value="Peripla_BP_I"/>
</dbReference>
<keyword evidence="6" id="KW-1185">Reference proteome</keyword>
<dbReference type="InterPro" id="IPR000843">
    <property type="entry name" value="HTH_LacI"/>
</dbReference>
<dbReference type="GO" id="GO:0003700">
    <property type="term" value="F:DNA-binding transcription factor activity"/>
    <property type="evidence" value="ECO:0007669"/>
    <property type="project" value="TreeGrafter"/>
</dbReference>
<evidence type="ECO:0000256" key="3">
    <source>
        <dbReference type="ARBA" id="ARBA00023163"/>
    </source>
</evidence>
<dbReference type="CDD" id="cd06267">
    <property type="entry name" value="PBP1_LacI_sugar_binding-like"/>
    <property type="match status" value="1"/>
</dbReference>
<keyword evidence="1" id="KW-0805">Transcription regulation</keyword>
<evidence type="ECO:0000313" key="5">
    <source>
        <dbReference type="EMBL" id="RAQ29193.1"/>
    </source>
</evidence>
<evidence type="ECO:0000256" key="2">
    <source>
        <dbReference type="ARBA" id="ARBA00023125"/>
    </source>
</evidence>
<name>A0A328UIB7_9FIRM</name>
<dbReference type="Pfam" id="PF13377">
    <property type="entry name" value="Peripla_BP_3"/>
    <property type="match status" value="1"/>
</dbReference>
<evidence type="ECO:0000259" key="4">
    <source>
        <dbReference type="PROSITE" id="PS50932"/>
    </source>
</evidence>
<dbReference type="RefSeq" id="WP_112332424.1">
    <property type="nucleotide sequence ID" value="NZ_QLYR01000003.1"/>
</dbReference>
<dbReference type="EMBL" id="QLYR01000003">
    <property type="protein sequence ID" value="RAQ29193.1"/>
    <property type="molecule type" value="Genomic_DNA"/>
</dbReference>
<proteinExistence type="predicted"/>
<dbReference type="PANTHER" id="PTHR30146:SF109">
    <property type="entry name" value="HTH-TYPE TRANSCRIPTIONAL REGULATOR GALS"/>
    <property type="match status" value="1"/>
</dbReference>
<comment type="caution">
    <text evidence="5">The sequence shown here is derived from an EMBL/GenBank/DDBJ whole genome shotgun (WGS) entry which is preliminary data.</text>
</comment>
<dbReference type="Proteomes" id="UP000249377">
    <property type="component" value="Unassembled WGS sequence"/>
</dbReference>
<dbReference type="Gene3D" id="1.10.260.40">
    <property type="entry name" value="lambda repressor-like DNA-binding domains"/>
    <property type="match status" value="1"/>
</dbReference>
<dbReference type="SUPFAM" id="SSF53822">
    <property type="entry name" value="Periplasmic binding protein-like I"/>
    <property type="match status" value="1"/>
</dbReference>
<dbReference type="AlphaFoldDB" id="A0A328UIB7"/>
<protein>
    <submittedName>
        <fullName evidence="5">LacI family transcriptional regulator</fullName>
    </submittedName>
</protein>
<dbReference type="GO" id="GO:0000976">
    <property type="term" value="F:transcription cis-regulatory region binding"/>
    <property type="evidence" value="ECO:0007669"/>
    <property type="project" value="TreeGrafter"/>
</dbReference>
<dbReference type="InterPro" id="IPR010982">
    <property type="entry name" value="Lambda_DNA-bd_dom_sf"/>
</dbReference>
<dbReference type="SUPFAM" id="SSF47413">
    <property type="entry name" value="lambda repressor-like DNA-binding domains"/>
    <property type="match status" value="1"/>
</dbReference>
<dbReference type="PROSITE" id="PS50932">
    <property type="entry name" value="HTH_LACI_2"/>
    <property type="match status" value="1"/>
</dbReference>
<sequence>MAATIKDIARETGLSLATISKYLNGGSLREKNRLLIEQAIQKLDYHVNEYARGLKSNKSRSIGVVIPELSNLFVTQIISVIEGVLQSQGYSIIICDCQTDPEREYQAVQFLLDKRVDGIINMPVCTDGRHLCSAVEKQLPILLLDRPVQALSGIASCVLLDNKNAAYLATRRLLELGHRRIGIIVGPEKIYTSRMRLEGYRAALEEYGVMPAGELIAYGDYSLEGGHRQICRLLKKAEGMTAAFVTNYEMTLGTLIALNERGIQIPQQLSLIGFDNMDLSRIVKPPLTIVSQPLEEIGLQAARLMLERLSGQHTAPMTVSLSAFLQEGQSIQPYQPS</sequence>
<keyword evidence="3" id="KW-0804">Transcription</keyword>
<dbReference type="PANTHER" id="PTHR30146">
    <property type="entry name" value="LACI-RELATED TRANSCRIPTIONAL REPRESSOR"/>
    <property type="match status" value="1"/>
</dbReference>
<dbReference type="Pfam" id="PF00356">
    <property type="entry name" value="LacI"/>
    <property type="match status" value="1"/>
</dbReference>
<dbReference type="CDD" id="cd01392">
    <property type="entry name" value="HTH_LacI"/>
    <property type="match status" value="1"/>
</dbReference>
<evidence type="ECO:0000313" key="6">
    <source>
        <dbReference type="Proteomes" id="UP000249377"/>
    </source>
</evidence>
<dbReference type="SMART" id="SM00354">
    <property type="entry name" value="HTH_LACI"/>
    <property type="match status" value="1"/>
</dbReference>
<accession>A0A328UIB7</accession>
<gene>
    <name evidence="5" type="ORF">DPQ25_06805</name>
</gene>